<proteinExistence type="predicted"/>
<dbReference type="Pfam" id="PF00664">
    <property type="entry name" value="ABC_membrane"/>
    <property type="match status" value="1"/>
</dbReference>
<keyword evidence="6 12" id="KW-0067">ATP-binding</keyword>
<evidence type="ECO:0000313" key="12">
    <source>
        <dbReference type="EMBL" id="HIZ10368.1"/>
    </source>
</evidence>
<dbReference type="GO" id="GO:0005886">
    <property type="term" value="C:plasma membrane"/>
    <property type="evidence" value="ECO:0007669"/>
    <property type="project" value="UniProtKB-SubCell"/>
</dbReference>
<dbReference type="FunFam" id="3.40.50.300:FF:000221">
    <property type="entry name" value="Multidrug ABC transporter ATP-binding protein"/>
    <property type="match status" value="1"/>
</dbReference>
<dbReference type="Pfam" id="PF00005">
    <property type="entry name" value="ABC_tran"/>
    <property type="match status" value="1"/>
</dbReference>
<feature type="domain" description="ABC transporter" evidence="10">
    <location>
        <begin position="342"/>
        <end position="580"/>
    </location>
</feature>
<evidence type="ECO:0000256" key="1">
    <source>
        <dbReference type="ARBA" id="ARBA00004651"/>
    </source>
</evidence>
<accession>A0A9D2D851</accession>
<dbReference type="PROSITE" id="PS50893">
    <property type="entry name" value="ABC_TRANSPORTER_2"/>
    <property type="match status" value="1"/>
</dbReference>
<dbReference type="InterPro" id="IPR003439">
    <property type="entry name" value="ABC_transporter-like_ATP-bd"/>
</dbReference>
<evidence type="ECO:0000259" key="11">
    <source>
        <dbReference type="PROSITE" id="PS50929"/>
    </source>
</evidence>
<dbReference type="SUPFAM" id="SSF90123">
    <property type="entry name" value="ABC transporter transmembrane region"/>
    <property type="match status" value="1"/>
</dbReference>
<keyword evidence="2" id="KW-0813">Transport</keyword>
<dbReference type="InterPro" id="IPR039421">
    <property type="entry name" value="Type_1_exporter"/>
</dbReference>
<comment type="subcellular location">
    <subcellularLocation>
        <location evidence="1">Cell membrane</location>
        <topology evidence="1">Multi-pass membrane protein</topology>
    </subcellularLocation>
</comment>
<feature type="transmembrane region" description="Helical" evidence="9">
    <location>
        <begin position="128"/>
        <end position="148"/>
    </location>
</feature>
<dbReference type="Gene3D" id="3.40.50.300">
    <property type="entry name" value="P-loop containing nucleotide triphosphate hydrolases"/>
    <property type="match status" value="1"/>
</dbReference>
<keyword evidence="5" id="KW-0547">Nucleotide-binding</keyword>
<dbReference type="EMBL" id="DXCF01000039">
    <property type="protein sequence ID" value="HIZ10368.1"/>
    <property type="molecule type" value="Genomic_DNA"/>
</dbReference>
<feature type="domain" description="ABC transmembrane type-1" evidence="11">
    <location>
        <begin position="17"/>
        <end position="307"/>
    </location>
</feature>
<evidence type="ECO:0000256" key="8">
    <source>
        <dbReference type="ARBA" id="ARBA00023136"/>
    </source>
</evidence>
<dbReference type="GO" id="GO:0016887">
    <property type="term" value="F:ATP hydrolysis activity"/>
    <property type="evidence" value="ECO:0007669"/>
    <property type="project" value="InterPro"/>
</dbReference>
<keyword evidence="4 9" id="KW-0812">Transmembrane</keyword>
<dbReference type="InterPro" id="IPR036640">
    <property type="entry name" value="ABC1_TM_sf"/>
</dbReference>
<dbReference type="AlphaFoldDB" id="A0A9D2D851"/>
<organism evidence="12 13">
    <name type="scientific">Candidatus Borkfalkia avicola</name>
    <dbReference type="NCBI Taxonomy" id="2838503"/>
    <lineage>
        <taxon>Bacteria</taxon>
        <taxon>Bacillati</taxon>
        <taxon>Bacillota</taxon>
        <taxon>Clostridia</taxon>
        <taxon>Christensenellales</taxon>
        <taxon>Christensenellaceae</taxon>
        <taxon>Candidatus Borkfalkia</taxon>
    </lineage>
</organism>
<dbReference type="Gene3D" id="1.20.1560.10">
    <property type="entry name" value="ABC transporter type 1, transmembrane domain"/>
    <property type="match status" value="1"/>
</dbReference>
<dbReference type="InterPro" id="IPR017871">
    <property type="entry name" value="ABC_transporter-like_CS"/>
</dbReference>
<keyword evidence="8 9" id="KW-0472">Membrane</keyword>
<feature type="transmembrane region" description="Helical" evidence="9">
    <location>
        <begin position="160"/>
        <end position="181"/>
    </location>
</feature>
<reference evidence="12" key="1">
    <citation type="journal article" date="2021" name="PeerJ">
        <title>Extensive microbial diversity within the chicken gut microbiome revealed by metagenomics and culture.</title>
        <authorList>
            <person name="Gilroy R."/>
            <person name="Ravi A."/>
            <person name="Getino M."/>
            <person name="Pursley I."/>
            <person name="Horton D.L."/>
            <person name="Alikhan N.F."/>
            <person name="Baker D."/>
            <person name="Gharbi K."/>
            <person name="Hall N."/>
            <person name="Watson M."/>
            <person name="Adriaenssens E.M."/>
            <person name="Foster-Nyarko E."/>
            <person name="Jarju S."/>
            <person name="Secka A."/>
            <person name="Antonio M."/>
            <person name="Oren A."/>
            <person name="Chaudhuri R.R."/>
            <person name="La Ragione R."/>
            <person name="Hildebrand F."/>
            <person name="Pallen M.J."/>
        </authorList>
    </citation>
    <scope>NUCLEOTIDE SEQUENCE</scope>
    <source>
        <strain evidence="12">CHK192-19661</strain>
    </source>
</reference>
<dbReference type="CDD" id="cd18548">
    <property type="entry name" value="ABC_6TM_Tm287_like"/>
    <property type="match status" value="1"/>
</dbReference>
<keyword evidence="7 9" id="KW-1133">Transmembrane helix</keyword>
<dbReference type="InterPro" id="IPR027417">
    <property type="entry name" value="P-loop_NTPase"/>
</dbReference>
<evidence type="ECO:0000256" key="6">
    <source>
        <dbReference type="ARBA" id="ARBA00022840"/>
    </source>
</evidence>
<sequence length="596" mass="65582">MFRVLKLLKVREWIFALLAVGLIVLQVWLDLTMPDYMATITQLAVTGSSANMGELWKNGAFMLACALGSALSAVAVGFFVARIAAAVSFRLRAQVFDKVESFSMEEINRFSTASLITRTTNDIMQVQMVMSMGLQMVIKAPILAVWAVCKILTRQWEWSVVTAAAVVLMLALMLFILVAVFPKFRKVQKLTDNLNSVTRENLTGVRVVRAYNAEKYQENKFAKANGELTKTQLFTSRAMAIMAPVMTMVMSGMSLAIYWIGAYLIDALPTGAERSELFGQMIAFSGYGMQVVMAFMMLAMIFIILPRAMVSVRRINEVLDTPASVADGTLSAAPEGSPVGTVEFRNVSFKYPDAEEYVLKNLSFRAEKGQTVAFIGSTGSGKSTAVNLVPRFYDATDGEVLVDGVNVKDYTLRALHDKIGYVPQRAVMFSGTVESNVAFGEKDGAEYTPDDVKEAVRVAQGKEFVEEKEDGYFAHVAQGGTNFSGGQKQRLAIARAVCRDPEIFIFDDSFSALDYKTDRELRTALKEEAGGATSLIVAQRIGTIRDADLIIVLEEGEVVGQGTHEELMENCEVYREIAYSQLSEEELKNSMGGDRA</sequence>
<dbReference type="PANTHER" id="PTHR43394">
    <property type="entry name" value="ATP-DEPENDENT PERMEASE MDL1, MITOCHONDRIAL"/>
    <property type="match status" value="1"/>
</dbReference>
<name>A0A9D2D851_9FIRM</name>
<feature type="transmembrane region" description="Helical" evidence="9">
    <location>
        <begin position="12"/>
        <end position="29"/>
    </location>
</feature>
<feature type="transmembrane region" description="Helical" evidence="9">
    <location>
        <begin position="238"/>
        <end position="261"/>
    </location>
</feature>
<dbReference type="InterPro" id="IPR011527">
    <property type="entry name" value="ABC1_TM_dom"/>
</dbReference>
<evidence type="ECO:0000256" key="7">
    <source>
        <dbReference type="ARBA" id="ARBA00022989"/>
    </source>
</evidence>
<feature type="transmembrane region" description="Helical" evidence="9">
    <location>
        <begin position="60"/>
        <end position="84"/>
    </location>
</feature>
<comment type="caution">
    <text evidence="12">The sequence shown here is derived from an EMBL/GenBank/DDBJ whole genome shotgun (WGS) entry which is preliminary data.</text>
</comment>
<dbReference type="GO" id="GO:0005524">
    <property type="term" value="F:ATP binding"/>
    <property type="evidence" value="ECO:0007669"/>
    <property type="project" value="UniProtKB-KW"/>
</dbReference>
<evidence type="ECO:0000256" key="2">
    <source>
        <dbReference type="ARBA" id="ARBA00022448"/>
    </source>
</evidence>
<gene>
    <name evidence="12" type="ORF">H9726_07760</name>
</gene>
<keyword evidence="3" id="KW-1003">Cell membrane</keyword>
<dbReference type="GO" id="GO:0015421">
    <property type="term" value="F:ABC-type oligopeptide transporter activity"/>
    <property type="evidence" value="ECO:0007669"/>
    <property type="project" value="TreeGrafter"/>
</dbReference>
<dbReference type="Proteomes" id="UP000824025">
    <property type="component" value="Unassembled WGS sequence"/>
</dbReference>
<reference evidence="12" key="2">
    <citation type="submission" date="2021-04" db="EMBL/GenBank/DDBJ databases">
        <authorList>
            <person name="Gilroy R."/>
        </authorList>
    </citation>
    <scope>NUCLEOTIDE SEQUENCE</scope>
    <source>
        <strain evidence="12">CHK192-19661</strain>
    </source>
</reference>
<evidence type="ECO:0000256" key="4">
    <source>
        <dbReference type="ARBA" id="ARBA00022692"/>
    </source>
</evidence>
<evidence type="ECO:0000256" key="5">
    <source>
        <dbReference type="ARBA" id="ARBA00022741"/>
    </source>
</evidence>
<dbReference type="PANTHER" id="PTHR43394:SF1">
    <property type="entry name" value="ATP-BINDING CASSETTE SUB-FAMILY B MEMBER 10, MITOCHONDRIAL"/>
    <property type="match status" value="1"/>
</dbReference>
<feature type="transmembrane region" description="Helical" evidence="9">
    <location>
        <begin position="281"/>
        <end position="305"/>
    </location>
</feature>
<evidence type="ECO:0000259" key="10">
    <source>
        <dbReference type="PROSITE" id="PS50893"/>
    </source>
</evidence>
<evidence type="ECO:0000256" key="9">
    <source>
        <dbReference type="SAM" id="Phobius"/>
    </source>
</evidence>
<dbReference type="InterPro" id="IPR003593">
    <property type="entry name" value="AAA+_ATPase"/>
</dbReference>
<dbReference type="SUPFAM" id="SSF52540">
    <property type="entry name" value="P-loop containing nucleoside triphosphate hydrolases"/>
    <property type="match status" value="1"/>
</dbReference>
<dbReference type="SMART" id="SM00382">
    <property type="entry name" value="AAA"/>
    <property type="match status" value="1"/>
</dbReference>
<evidence type="ECO:0000256" key="3">
    <source>
        <dbReference type="ARBA" id="ARBA00022475"/>
    </source>
</evidence>
<protein>
    <submittedName>
        <fullName evidence="12">ABC transporter ATP-binding protein/permease</fullName>
    </submittedName>
</protein>
<evidence type="ECO:0000313" key="13">
    <source>
        <dbReference type="Proteomes" id="UP000824025"/>
    </source>
</evidence>
<dbReference type="PROSITE" id="PS00211">
    <property type="entry name" value="ABC_TRANSPORTER_1"/>
    <property type="match status" value="1"/>
</dbReference>
<dbReference type="PROSITE" id="PS50929">
    <property type="entry name" value="ABC_TM1F"/>
    <property type="match status" value="1"/>
</dbReference>